<dbReference type="FunFam" id="3.40.50.720:FF:000003">
    <property type="entry name" value="S-(hydroxymethyl)glutathione dehydrogenase"/>
    <property type="match status" value="1"/>
</dbReference>
<dbReference type="AlphaFoldDB" id="A0A6J8DLE3"/>
<dbReference type="OrthoDB" id="417550at2759"/>
<dbReference type="InterPro" id="IPR002328">
    <property type="entry name" value="ADH_Zn_CS"/>
</dbReference>
<keyword evidence="2 6" id="KW-0479">Metal-binding</keyword>
<dbReference type="GO" id="GO:0008270">
    <property type="term" value="F:zinc ion binding"/>
    <property type="evidence" value="ECO:0007669"/>
    <property type="project" value="InterPro"/>
</dbReference>
<evidence type="ECO:0000256" key="5">
    <source>
        <dbReference type="ARBA" id="ARBA00023027"/>
    </source>
</evidence>
<dbReference type="PROSITE" id="PS00059">
    <property type="entry name" value="ADH_ZINC"/>
    <property type="match status" value="1"/>
</dbReference>
<sequence>MSETKGKVIQCKAAVCWEARKPLTIETVEVAPPRGGEVRVRIAYTGICHSDAHILNGCISAKLPVILGHEAAGIVESVGDGVTNFEEGDHVMLMFLPECNQCRCCTSGKTGCCEVFMDKNYANGLLMDGTSRFTIKGKTLYHFFDTSTFSQYTVVPAISLVKINPAAPMEKVCILSCGIATGYGTAVNTAPVTPGSVCAVWGCGCIGLACIMGCKAAGAARIIGIDINPEKIENAKKFGITEGINPLDYEKPINEVLKEMTNGGLDFTFECVGTTKTMEQAFMSLHKGWGKLCVVGLAPDGDTIKVPPFELLYGRSITGALYGDFRRSKQVPDLVNMYMRGEIMLDEFITHTMPLDRINEAFDLMRDGKR</sequence>
<accession>A0A6J8DLE3</accession>
<dbReference type="InterPro" id="IPR013149">
    <property type="entry name" value="ADH-like_C"/>
</dbReference>
<reference evidence="9 10" key="1">
    <citation type="submission" date="2020-06" db="EMBL/GenBank/DDBJ databases">
        <authorList>
            <person name="Li R."/>
            <person name="Bekaert M."/>
        </authorList>
    </citation>
    <scope>NUCLEOTIDE SEQUENCE [LARGE SCALE GENOMIC DNA]</scope>
    <source>
        <strain evidence="10">wild</strain>
    </source>
</reference>
<evidence type="ECO:0000313" key="9">
    <source>
        <dbReference type="EMBL" id="CAC5408956.1"/>
    </source>
</evidence>
<dbReference type="SUPFAM" id="SSF50129">
    <property type="entry name" value="GroES-like"/>
    <property type="match status" value="2"/>
</dbReference>
<dbReference type="GO" id="GO:0005829">
    <property type="term" value="C:cytosol"/>
    <property type="evidence" value="ECO:0007669"/>
    <property type="project" value="TreeGrafter"/>
</dbReference>
<dbReference type="InterPro" id="IPR013154">
    <property type="entry name" value="ADH-like_N"/>
</dbReference>
<dbReference type="Gene3D" id="3.40.50.720">
    <property type="entry name" value="NAD(P)-binding Rossmann-like Domain"/>
    <property type="match status" value="1"/>
</dbReference>
<dbReference type="Pfam" id="PF08240">
    <property type="entry name" value="ADH_N"/>
    <property type="match status" value="1"/>
</dbReference>
<feature type="domain" description="Alcohol dehydrogenase-like C-terminal" evidence="7">
    <location>
        <begin position="206"/>
        <end position="332"/>
    </location>
</feature>
<feature type="domain" description="Alcohol dehydrogenase-like N-terminal" evidence="8">
    <location>
        <begin position="36"/>
        <end position="164"/>
    </location>
</feature>
<dbReference type="PANTHER" id="PTHR43880">
    <property type="entry name" value="ALCOHOL DEHYDROGENASE"/>
    <property type="match status" value="1"/>
</dbReference>
<evidence type="ECO:0000256" key="2">
    <source>
        <dbReference type="ARBA" id="ARBA00022723"/>
    </source>
</evidence>
<dbReference type="PANTHER" id="PTHR43880:SF12">
    <property type="entry name" value="ALCOHOL DEHYDROGENASE CLASS-3"/>
    <property type="match status" value="1"/>
</dbReference>
<evidence type="ECO:0000256" key="6">
    <source>
        <dbReference type="RuleBase" id="RU361277"/>
    </source>
</evidence>
<evidence type="ECO:0000256" key="4">
    <source>
        <dbReference type="ARBA" id="ARBA00023002"/>
    </source>
</evidence>
<evidence type="ECO:0000259" key="7">
    <source>
        <dbReference type="Pfam" id="PF00107"/>
    </source>
</evidence>
<dbReference type="EMBL" id="CACVKT020007613">
    <property type="protein sequence ID" value="CAC5408956.1"/>
    <property type="molecule type" value="Genomic_DNA"/>
</dbReference>
<proteinExistence type="inferred from homology"/>
<dbReference type="EC" id="1.1.1.1" evidence="9"/>
<dbReference type="EC" id="1.1.1.284" evidence="9"/>
<keyword evidence="5" id="KW-0520">NAD</keyword>
<dbReference type="GO" id="GO:0046294">
    <property type="term" value="P:formaldehyde catabolic process"/>
    <property type="evidence" value="ECO:0007669"/>
    <property type="project" value="TreeGrafter"/>
</dbReference>
<dbReference type="SUPFAM" id="SSF51735">
    <property type="entry name" value="NAD(P)-binding Rossmann-fold domains"/>
    <property type="match status" value="1"/>
</dbReference>
<dbReference type="InterPro" id="IPR036291">
    <property type="entry name" value="NAD(P)-bd_dom_sf"/>
</dbReference>
<comment type="similarity">
    <text evidence="6">Belongs to the zinc-containing alcohol dehydrogenase family.</text>
</comment>
<evidence type="ECO:0000256" key="1">
    <source>
        <dbReference type="ARBA" id="ARBA00001947"/>
    </source>
</evidence>
<dbReference type="Gene3D" id="3.90.180.10">
    <property type="entry name" value="Medium-chain alcohol dehydrogenases, catalytic domain"/>
    <property type="match status" value="1"/>
</dbReference>
<dbReference type="Pfam" id="PF00107">
    <property type="entry name" value="ADH_zinc_N"/>
    <property type="match status" value="1"/>
</dbReference>
<evidence type="ECO:0000256" key="3">
    <source>
        <dbReference type="ARBA" id="ARBA00022833"/>
    </source>
</evidence>
<organism evidence="9 10">
    <name type="scientific">Mytilus coruscus</name>
    <name type="common">Sea mussel</name>
    <dbReference type="NCBI Taxonomy" id="42192"/>
    <lineage>
        <taxon>Eukaryota</taxon>
        <taxon>Metazoa</taxon>
        <taxon>Spiralia</taxon>
        <taxon>Lophotrochozoa</taxon>
        <taxon>Mollusca</taxon>
        <taxon>Bivalvia</taxon>
        <taxon>Autobranchia</taxon>
        <taxon>Pteriomorphia</taxon>
        <taxon>Mytilida</taxon>
        <taxon>Mytiloidea</taxon>
        <taxon>Mytilidae</taxon>
        <taxon>Mytilinae</taxon>
        <taxon>Mytilus</taxon>
    </lineage>
</organism>
<evidence type="ECO:0000313" key="10">
    <source>
        <dbReference type="Proteomes" id="UP000507470"/>
    </source>
</evidence>
<name>A0A6J8DLE3_MYTCO</name>
<dbReference type="GO" id="GO:0051903">
    <property type="term" value="F:S-(hydroxymethyl)glutathione dehydrogenase [NAD(P)+] activity"/>
    <property type="evidence" value="ECO:0007669"/>
    <property type="project" value="UniProtKB-EC"/>
</dbReference>
<evidence type="ECO:0000259" key="8">
    <source>
        <dbReference type="Pfam" id="PF08240"/>
    </source>
</evidence>
<dbReference type="FunFam" id="3.90.180.10:FF:000067">
    <property type="entry name" value="alcohol dehydrogenase 1-like isoform X1"/>
    <property type="match status" value="1"/>
</dbReference>
<dbReference type="GO" id="GO:0004022">
    <property type="term" value="F:alcohol dehydrogenase (NAD+) activity"/>
    <property type="evidence" value="ECO:0007669"/>
    <property type="project" value="UniProtKB-EC"/>
</dbReference>
<keyword evidence="4 9" id="KW-0560">Oxidoreductase</keyword>
<keyword evidence="10" id="KW-1185">Reference proteome</keyword>
<gene>
    <name evidence="9" type="ORF">MCOR_42295</name>
</gene>
<dbReference type="Proteomes" id="UP000507470">
    <property type="component" value="Unassembled WGS sequence"/>
</dbReference>
<dbReference type="InterPro" id="IPR011032">
    <property type="entry name" value="GroES-like_sf"/>
</dbReference>
<comment type="cofactor">
    <cofactor evidence="1 6">
        <name>Zn(2+)</name>
        <dbReference type="ChEBI" id="CHEBI:29105"/>
    </cofactor>
</comment>
<keyword evidence="3 6" id="KW-0862">Zinc</keyword>
<protein>
    <submittedName>
        <fullName evidence="9">FrmA</fullName>
        <ecNumber evidence="9">1.1.1.1</ecNumber>
        <ecNumber evidence="9">1.1.1.284</ecNumber>
    </submittedName>
</protein>